<proteinExistence type="predicted"/>
<sequence length="125" mass="13420">MGEGDLEAILEKRSDSVGQDRREPGERIRPGREGLCGKRKEFEVCLRGDNTGRTTLLADLFYVIPRAPASALGTPGARPPPAARPRPPGHQGREKPVSPSGSAVGSRRIKKGPQEAMVTLVEQGQ</sequence>
<organism evidence="2 3">
    <name type="scientific">Saguinus oedipus</name>
    <name type="common">Cotton-top tamarin</name>
    <name type="synonym">Oedipomidas oedipus</name>
    <dbReference type="NCBI Taxonomy" id="9490"/>
    <lineage>
        <taxon>Eukaryota</taxon>
        <taxon>Metazoa</taxon>
        <taxon>Chordata</taxon>
        <taxon>Craniata</taxon>
        <taxon>Vertebrata</taxon>
        <taxon>Euteleostomi</taxon>
        <taxon>Mammalia</taxon>
        <taxon>Eutheria</taxon>
        <taxon>Euarchontoglires</taxon>
        <taxon>Primates</taxon>
        <taxon>Haplorrhini</taxon>
        <taxon>Platyrrhini</taxon>
        <taxon>Cebidae</taxon>
        <taxon>Callitrichinae</taxon>
        <taxon>Saguinus</taxon>
    </lineage>
</organism>
<accession>A0ABQ9TVF1</accession>
<feature type="compositionally biased region" description="Pro residues" evidence="1">
    <location>
        <begin position="77"/>
        <end position="88"/>
    </location>
</feature>
<keyword evidence="3" id="KW-1185">Reference proteome</keyword>
<name>A0ABQ9TVF1_SAGOE</name>
<reference evidence="2 3" key="1">
    <citation type="submission" date="2023-05" db="EMBL/GenBank/DDBJ databases">
        <title>B98-5 Cell Line De Novo Hybrid Assembly: An Optical Mapping Approach.</title>
        <authorList>
            <person name="Kananen K."/>
            <person name="Auerbach J.A."/>
            <person name="Kautto E."/>
            <person name="Blachly J.S."/>
        </authorList>
    </citation>
    <scope>NUCLEOTIDE SEQUENCE [LARGE SCALE GENOMIC DNA]</scope>
    <source>
        <strain evidence="2">B95-8</strain>
        <tissue evidence="2">Cell line</tissue>
    </source>
</reference>
<gene>
    <name evidence="2" type="ORF">P7K49_034387</name>
</gene>
<dbReference type="EMBL" id="JASSZA010000019">
    <property type="protein sequence ID" value="KAK2088480.1"/>
    <property type="molecule type" value="Genomic_DNA"/>
</dbReference>
<feature type="region of interest" description="Disordered" evidence="1">
    <location>
        <begin position="1"/>
        <end position="34"/>
    </location>
</feature>
<evidence type="ECO:0000313" key="2">
    <source>
        <dbReference type="EMBL" id="KAK2088480.1"/>
    </source>
</evidence>
<evidence type="ECO:0000313" key="3">
    <source>
        <dbReference type="Proteomes" id="UP001266305"/>
    </source>
</evidence>
<protein>
    <submittedName>
        <fullName evidence="2">Uncharacterized protein</fullName>
    </submittedName>
</protein>
<dbReference type="Proteomes" id="UP001266305">
    <property type="component" value="Unassembled WGS sequence"/>
</dbReference>
<evidence type="ECO:0000256" key="1">
    <source>
        <dbReference type="SAM" id="MobiDB-lite"/>
    </source>
</evidence>
<feature type="region of interest" description="Disordered" evidence="1">
    <location>
        <begin position="69"/>
        <end position="115"/>
    </location>
</feature>
<comment type="caution">
    <text evidence="2">The sequence shown here is derived from an EMBL/GenBank/DDBJ whole genome shotgun (WGS) entry which is preliminary data.</text>
</comment>
<feature type="compositionally biased region" description="Basic and acidic residues" evidence="1">
    <location>
        <begin position="9"/>
        <end position="34"/>
    </location>
</feature>